<evidence type="ECO:0000259" key="2">
    <source>
        <dbReference type="Pfam" id="PF01609"/>
    </source>
</evidence>
<dbReference type="Pfam" id="PF01609">
    <property type="entry name" value="DDE_Tnp_1"/>
    <property type="match status" value="1"/>
</dbReference>
<evidence type="ECO:0000256" key="1">
    <source>
        <dbReference type="SAM" id="MobiDB-lite"/>
    </source>
</evidence>
<dbReference type="EMBL" id="AHBZ02000040">
    <property type="protein sequence ID" value="ERG20117.1"/>
    <property type="molecule type" value="Genomic_DNA"/>
</dbReference>
<dbReference type="GO" id="GO:0004803">
    <property type="term" value="F:transposase activity"/>
    <property type="evidence" value="ECO:0007669"/>
    <property type="project" value="InterPro"/>
</dbReference>
<feature type="domain" description="Transposase IS4-like" evidence="2">
    <location>
        <begin position="1"/>
        <end position="57"/>
    </location>
</feature>
<sequence>MDATSHDIVGAELSMVNVSDGEALADLIRPLRRNSDRVTGDGAYDTRSCYEEVAAKKRLCGRHQETMPDTGKKDTPETMPYL</sequence>
<dbReference type="GO" id="GO:0006313">
    <property type="term" value="P:DNA transposition"/>
    <property type="evidence" value="ECO:0007669"/>
    <property type="project" value="InterPro"/>
</dbReference>
<dbReference type="AlphaFoldDB" id="U1JSZ5"/>
<reference evidence="3" key="2">
    <citation type="submission" date="2013-04" db="EMBL/GenBank/DDBJ databases">
        <title>Genome sequence of Pseudoalteromonas citrea.</title>
        <authorList>
            <person name="Xie B.-B."/>
            <person name="Rong J.-C."/>
            <person name="Qin Q.-L."/>
            <person name="Shu Y.-L."/>
            <person name="Zhang Y.-Z."/>
        </authorList>
    </citation>
    <scope>NUCLEOTIDE SEQUENCE</scope>
    <source>
        <strain evidence="3">NCIMB 1889</strain>
    </source>
</reference>
<accession>U1JSZ5</accession>
<reference evidence="3" key="1">
    <citation type="journal article" date="2012" name="J. Bacteriol.">
        <title>Genome sequences of type strains of seven species of the marine bacterium Pseudoalteromonas.</title>
        <authorList>
            <person name="Xie B.B."/>
            <person name="Shu Y.L."/>
            <person name="Qin Q.L."/>
            <person name="Rong J.C."/>
            <person name="Zhang X.Y."/>
            <person name="Chen X.L."/>
            <person name="Shi M."/>
            <person name="He H.L."/>
            <person name="Zhou B.C."/>
            <person name="Zhang Y.Z."/>
        </authorList>
    </citation>
    <scope>NUCLEOTIDE SEQUENCE [LARGE SCALE GENOMIC DNA]</scope>
    <source>
        <strain evidence="3">NCIMB 1889</strain>
    </source>
</reference>
<comment type="caution">
    <text evidence="3">The sequence shown here is derived from an EMBL/GenBank/DDBJ whole genome shotgun (WGS) entry which is preliminary data.</text>
</comment>
<proteinExistence type="predicted"/>
<dbReference type="GO" id="GO:0003677">
    <property type="term" value="F:DNA binding"/>
    <property type="evidence" value="ECO:0007669"/>
    <property type="project" value="InterPro"/>
</dbReference>
<feature type="compositionally biased region" description="Basic and acidic residues" evidence="1">
    <location>
        <begin position="62"/>
        <end position="76"/>
    </location>
</feature>
<gene>
    <name evidence="3" type="ORF">PCIT_03198</name>
</gene>
<name>U1JSZ5_9GAMM</name>
<feature type="region of interest" description="Disordered" evidence="1">
    <location>
        <begin position="61"/>
        <end position="82"/>
    </location>
</feature>
<organism evidence="3">
    <name type="scientific">Pseudoalteromonas citrea DSM 8771</name>
    <dbReference type="NCBI Taxonomy" id="1117314"/>
    <lineage>
        <taxon>Bacteria</taxon>
        <taxon>Pseudomonadati</taxon>
        <taxon>Pseudomonadota</taxon>
        <taxon>Gammaproteobacteria</taxon>
        <taxon>Alteromonadales</taxon>
        <taxon>Pseudoalteromonadaceae</taxon>
        <taxon>Pseudoalteromonas</taxon>
    </lineage>
</organism>
<evidence type="ECO:0000313" key="3">
    <source>
        <dbReference type="EMBL" id="ERG20117.1"/>
    </source>
</evidence>
<dbReference type="InterPro" id="IPR002559">
    <property type="entry name" value="Transposase_11"/>
</dbReference>
<protein>
    <submittedName>
        <fullName evidence="3">Transposase</fullName>
    </submittedName>
</protein>